<dbReference type="Gene3D" id="3.40.50.2000">
    <property type="entry name" value="Glycogen Phosphorylase B"/>
    <property type="match status" value="2"/>
</dbReference>
<dbReference type="OrthoDB" id="9775208at2"/>
<feature type="domain" description="Glycosyl transferase family 1" evidence="1">
    <location>
        <begin position="197"/>
        <end position="355"/>
    </location>
</feature>
<dbReference type="CDD" id="cd03801">
    <property type="entry name" value="GT4_PimA-like"/>
    <property type="match status" value="1"/>
</dbReference>
<dbReference type="EMBL" id="CACRSS010000004">
    <property type="protein sequence ID" value="VYS98455.1"/>
    <property type="molecule type" value="Genomic_DNA"/>
</dbReference>
<dbReference type="SUPFAM" id="SSF53756">
    <property type="entry name" value="UDP-Glycosyltransferase/glycogen phosphorylase"/>
    <property type="match status" value="1"/>
</dbReference>
<proteinExistence type="predicted"/>
<gene>
    <name evidence="2" type="ORF">AMLFYP55_02364</name>
</gene>
<keyword evidence="2" id="KW-0808">Transferase</keyword>
<dbReference type="Pfam" id="PF00534">
    <property type="entry name" value="Glycos_transf_1"/>
    <property type="match status" value="1"/>
</dbReference>
<dbReference type="InterPro" id="IPR050194">
    <property type="entry name" value="Glycosyltransferase_grp1"/>
</dbReference>
<accession>A0A6N2T3Q4</accession>
<organism evidence="2">
    <name type="scientific">Akkermansia muciniphila</name>
    <dbReference type="NCBI Taxonomy" id="239935"/>
    <lineage>
        <taxon>Bacteria</taxon>
        <taxon>Pseudomonadati</taxon>
        <taxon>Verrucomicrobiota</taxon>
        <taxon>Verrucomicrobiia</taxon>
        <taxon>Verrucomicrobiales</taxon>
        <taxon>Akkermansiaceae</taxon>
        <taxon>Akkermansia</taxon>
    </lineage>
</organism>
<dbReference type="GO" id="GO:0016757">
    <property type="term" value="F:glycosyltransferase activity"/>
    <property type="evidence" value="ECO:0007669"/>
    <property type="project" value="InterPro"/>
</dbReference>
<dbReference type="PANTHER" id="PTHR45947:SF3">
    <property type="entry name" value="SULFOQUINOVOSYL TRANSFERASE SQD2"/>
    <property type="match status" value="1"/>
</dbReference>
<dbReference type="PANTHER" id="PTHR45947">
    <property type="entry name" value="SULFOQUINOVOSYL TRANSFERASE SQD2"/>
    <property type="match status" value="1"/>
</dbReference>
<dbReference type="RefSeq" id="WP_102722117.1">
    <property type="nucleotide sequence ID" value="NZ_CACRSS010000004.1"/>
</dbReference>
<dbReference type="InterPro" id="IPR001296">
    <property type="entry name" value="Glyco_trans_1"/>
</dbReference>
<sequence>MENRSSLPVIAILANMPLGRLLPEEFQDQDHTLIPWIYAFFCDLAHQKRYEIHWITLKKYVKAHTVRQLKGQTIHILPDPSLALGLLSGHFLASKRIRLLLHSLKPALVHAWGIEFPYAKACMNQPYSRLLSYQGALHAYCRESKMPFLAHLQAFWEKRTTPAYQHITCESPWAAECVRKLNPAASIHLIDYGIESEFQEKKRAPSTRPSCLFAGSLNERKGLPFLIEAFKDPSLAHVDLYIAGNGKLRTKLNSGCPPNIHWLGELSRMQLRQQMETAWCLLLPTLADTGPTIVKEARCMELPVITTVNAGSKQYVKDGKSGYILPVKDSEAIRQAVLAVTESLDKSIAMGKYGIEEIKRKLSIQTTSQDFMDVYGSLLEMKEKKDTAS</sequence>
<name>A0A6N2T3Q4_9BACT</name>
<dbReference type="AlphaFoldDB" id="A0A6N2T3Q4"/>
<evidence type="ECO:0000259" key="1">
    <source>
        <dbReference type="Pfam" id="PF00534"/>
    </source>
</evidence>
<protein>
    <submittedName>
        <fullName evidence="2">Glycosyl transferases group 1</fullName>
    </submittedName>
</protein>
<reference evidence="2" key="1">
    <citation type="submission" date="2019-11" db="EMBL/GenBank/DDBJ databases">
        <authorList>
            <person name="Feng L."/>
        </authorList>
    </citation>
    <scope>NUCLEOTIDE SEQUENCE</scope>
    <source>
        <strain evidence="2">AMuciniphilaLFYP55</strain>
    </source>
</reference>
<evidence type="ECO:0000313" key="2">
    <source>
        <dbReference type="EMBL" id="VYS98455.1"/>
    </source>
</evidence>